<proteinExistence type="predicted"/>
<dbReference type="InterPro" id="IPR036271">
    <property type="entry name" value="Tet_transcr_reg_TetR-rel_C_sf"/>
</dbReference>
<protein>
    <recommendedName>
        <fullName evidence="6">HTH tetR-type domain-containing protein</fullName>
    </recommendedName>
</protein>
<reference evidence="8" key="1">
    <citation type="journal article" date="2019" name="Int. J. Syst. Evol. Microbiol.">
        <title>The Global Catalogue of Microorganisms (GCM) 10K type strain sequencing project: providing services to taxonomists for standard genome sequencing and annotation.</title>
        <authorList>
            <consortium name="The Broad Institute Genomics Platform"/>
            <consortium name="The Broad Institute Genome Sequencing Center for Infectious Disease"/>
            <person name="Wu L."/>
            <person name="Ma J."/>
        </authorList>
    </citation>
    <scope>NUCLEOTIDE SEQUENCE [LARGE SCALE GENOMIC DNA]</scope>
    <source>
        <strain evidence="8">JCM 17906</strain>
    </source>
</reference>
<dbReference type="InterPro" id="IPR009057">
    <property type="entry name" value="Homeodomain-like_sf"/>
</dbReference>
<dbReference type="PRINTS" id="PR00400">
    <property type="entry name" value="TETREPRESSOR"/>
</dbReference>
<dbReference type="InterPro" id="IPR003012">
    <property type="entry name" value="Tet_transcr_reg_TetR"/>
</dbReference>
<evidence type="ECO:0000313" key="8">
    <source>
        <dbReference type="Proteomes" id="UP001501598"/>
    </source>
</evidence>
<gene>
    <name evidence="7" type="ORF">GCM10023175_29260</name>
</gene>
<keyword evidence="2" id="KW-0805">Transcription regulation</keyword>
<dbReference type="Pfam" id="PF02909">
    <property type="entry name" value="TetR_C_1"/>
    <property type="match status" value="1"/>
</dbReference>
<dbReference type="PROSITE" id="PS01081">
    <property type="entry name" value="HTH_TETR_1"/>
    <property type="match status" value="1"/>
</dbReference>
<dbReference type="PROSITE" id="PS50977">
    <property type="entry name" value="HTH_TETR_2"/>
    <property type="match status" value="1"/>
</dbReference>
<evidence type="ECO:0000256" key="4">
    <source>
        <dbReference type="ARBA" id="ARBA00023163"/>
    </source>
</evidence>
<dbReference type="InterPro" id="IPR050109">
    <property type="entry name" value="HTH-type_TetR-like_transc_reg"/>
</dbReference>
<comment type="caution">
    <text evidence="7">The sequence shown here is derived from an EMBL/GenBank/DDBJ whole genome shotgun (WGS) entry which is preliminary data.</text>
</comment>
<evidence type="ECO:0000256" key="2">
    <source>
        <dbReference type="ARBA" id="ARBA00023015"/>
    </source>
</evidence>
<keyword evidence="1" id="KW-0678">Repressor</keyword>
<dbReference type="PANTHER" id="PTHR30055">
    <property type="entry name" value="HTH-TYPE TRANSCRIPTIONAL REGULATOR RUTR"/>
    <property type="match status" value="1"/>
</dbReference>
<evidence type="ECO:0000313" key="7">
    <source>
        <dbReference type="EMBL" id="GAA4546640.1"/>
    </source>
</evidence>
<dbReference type="PANTHER" id="PTHR30055:SF151">
    <property type="entry name" value="TRANSCRIPTIONAL REGULATORY PROTEIN"/>
    <property type="match status" value="1"/>
</dbReference>
<evidence type="ECO:0000256" key="3">
    <source>
        <dbReference type="ARBA" id="ARBA00023125"/>
    </source>
</evidence>
<sequence>MRNYFKECAILAIMPRPAQPLLSPTSIVDAALAIIDAEGLEAFSLKRLARDMNVQAPSLYYHFPDKASILEAVARAIVLETPRPRRRDPERWIEYFVTQSLNFRRTILRHANAAPVLLQFMPREVFGPVYEVGAAFLAEVGVPEHLQVLVLDGLDRFTLGAALTEAMKRPASRREIFPHLDPAEDPSLTRAVEANRFEPEELWAESIRTFLRGVADTRIAPVAPARDSARPLTPSHLPS</sequence>
<dbReference type="InterPro" id="IPR023772">
    <property type="entry name" value="DNA-bd_HTH_TetR-type_CS"/>
</dbReference>
<evidence type="ECO:0000256" key="1">
    <source>
        <dbReference type="ARBA" id="ARBA00022491"/>
    </source>
</evidence>
<evidence type="ECO:0000256" key="5">
    <source>
        <dbReference type="PROSITE-ProRule" id="PRU00335"/>
    </source>
</evidence>
<keyword evidence="8" id="KW-1185">Reference proteome</keyword>
<organism evidence="7 8">
    <name type="scientific">Pseudonocardia xishanensis</name>
    <dbReference type="NCBI Taxonomy" id="630995"/>
    <lineage>
        <taxon>Bacteria</taxon>
        <taxon>Bacillati</taxon>
        <taxon>Actinomycetota</taxon>
        <taxon>Actinomycetes</taxon>
        <taxon>Pseudonocardiales</taxon>
        <taxon>Pseudonocardiaceae</taxon>
        <taxon>Pseudonocardia</taxon>
    </lineage>
</organism>
<feature type="domain" description="HTH tetR-type" evidence="6">
    <location>
        <begin position="21"/>
        <end position="81"/>
    </location>
</feature>
<evidence type="ECO:0000259" key="6">
    <source>
        <dbReference type="PROSITE" id="PS50977"/>
    </source>
</evidence>
<feature type="DNA-binding region" description="H-T-H motif" evidence="5">
    <location>
        <begin position="44"/>
        <end position="63"/>
    </location>
</feature>
<keyword evidence="4" id="KW-0804">Transcription</keyword>
<dbReference type="SUPFAM" id="SSF48498">
    <property type="entry name" value="Tetracyclin repressor-like, C-terminal domain"/>
    <property type="match status" value="1"/>
</dbReference>
<keyword evidence="3 5" id="KW-0238">DNA-binding</keyword>
<name>A0ABP8RTY2_9PSEU</name>
<dbReference type="PRINTS" id="PR00455">
    <property type="entry name" value="HTHTETR"/>
</dbReference>
<dbReference type="Proteomes" id="UP001501598">
    <property type="component" value="Unassembled WGS sequence"/>
</dbReference>
<dbReference type="InterPro" id="IPR004111">
    <property type="entry name" value="Repressor_TetR_C"/>
</dbReference>
<dbReference type="InterPro" id="IPR001647">
    <property type="entry name" value="HTH_TetR"/>
</dbReference>
<dbReference type="EMBL" id="BAABGT010000032">
    <property type="protein sequence ID" value="GAA4546640.1"/>
    <property type="molecule type" value="Genomic_DNA"/>
</dbReference>
<accession>A0ABP8RTY2</accession>
<dbReference type="SUPFAM" id="SSF46689">
    <property type="entry name" value="Homeodomain-like"/>
    <property type="match status" value="1"/>
</dbReference>
<dbReference type="Pfam" id="PF00440">
    <property type="entry name" value="TetR_N"/>
    <property type="match status" value="1"/>
</dbReference>
<dbReference type="Gene3D" id="1.10.357.10">
    <property type="entry name" value="Tetracycline Repressor, domain 2"/>
    <property type="match status" value="1"/>
</dbReference>